<protein>
    <submittedName>
        <fullName evidence="1">Uncharacterized protein</fullName>
    </submittedName>
</protein>
<dbReference type="Proteomes" id="UP000828390">
    <property type="component" value="Unassembled WGS sequence"/>
</dbReference>
<evidence type="ECO:0000313" key="2">
    <source>
        <dbReference type="Proteomes" id="UP000828390"/>
    </source>
</evidence>
<keyword evidence="2" id="KW-1185">Reference proteome</keyword>
<reference evidence="1" key="1">
    <citation type="journal article" date="2019" name="bioRxiv">
        <title>The Genome of the Zebra Mussel, Dreissena polymorpha: A Resource for Invasive Species Research.</title>
        <authorList>
            <person name="McCartney M.A."/>
            <person name="Auch B."/>
            <person name="Kono T."/>
            <person name="Mallez S."/>
            <person name="Zhang Y."/>
            <person name="Obille A."/>
            <person name="Becker A."/>
            <person name="Abrahante J.E."/>
            <person name="Garbe J."/>
            <person name="Badalamenti J.P."/>
            <person name="Herman A."/>
            <person name="Mangelson H."/>
            <person name="Liachko I."/>
            <person name="Sullivan S."/>
            <person name="Sone E.D."/>
            <person name="Koren S."/>
            <person name="Silverstein K.A.T."/>
            <person name="Beckman K.B."/>
            <person name="Gohl D.M."/>
        </authorList>
    </citation>
    <scope>NUCLEOTIDE SEQUENCE</scope>
    <source>
        <strain evidence="1">Duluth1</strain>
        <tissue evidence="1">Whole animal</tissue>
    </source>
</reference>
<name>A0A9D4KG33_DREPO</name>
<reference evidence="1" key="2">
    <citation type="submission" date="2020-11" db="EMBL/GenBank/DDBJ databases">
        <authorList>
            <person name="McCartney M.A."/>
            <person name="Auch B."/>
            <person name="Kono T."/>
            <person name="Mallez S."/>
            <person name="Becker A."/>
            <person name="Gohl D.M."/>
            <person name="Silverstein K.A.T."/>
            <person name="Koren S."/>
            <person name="Bechman K.B."/>
            <person name="Herman A."/>
            <person name="Abrahante J.E."/>
            <person name="Garbe J."/>
        </authorList>
    </citation>
    <scope>NUCLEOTIDE SEQUENCE</scope>
    <source>
        <strain evidence="1">Duluth1</strain>
        <tissue evidence="1">Whole animal</tissue>
    </source>
</reference>
<gene>
    <name evidence="1" type="ORF">DPMN_112219</name>
</gene>
<comment type="caution">
    <text evidence="1">The sequence shown here is derived from an EMBL/GenBank/DDBJ whole genome shotgun (WGS) entry which is preliminary data.</text>
</comment>
<dbReference type="EMBL" id="JAIWYP010000004">
    <property type="protein sequence ID" value="KAH3838804.1"/>
    <property type="molecule type" value="Genomic_DNA"/>
</dbReference>
<sequence>MGALVRVTVHRFGTRFRACSRKDRVYPVLVIAKGQVQGRVPAVRPSVHIACPNTH</sequence>
<evidence type="ECO:0000313" key="1">
    <source>
        <dbReference type="EMBL" id="KAH3838804.1"/>
    </source>
</evidence>
<proteinExistence type="predicted"/>
<accession>A0A9D4KG33</accession>
<organism evidence="1 2">
    <name type="scientific">Dreissena polymorpha</name>
    <name type="common">Zebra mussel</name>
    <name type="synonym">Mytilus polymorpha</name>
    <dbReference type="NCBI Taxonomy" id="45954"/>
    <lineage>
        <taxon>Eukaryota</taxon>
        <taxon>Metazoa</taxon>
        <taxon>Spiralia</taxon>
        <taxon>Lophotrochozoa</taxon>
        <taxon>Mollusca</taxon>
        <taxon>Bivalvia</taxon>
        <taxon>Autobranchia</taxon>
        <taxon>Heteroconchia</taxon>
        <taxon>Euheterodonta</taxon>
        <taxon>Imparidentia</taxon>
        <taxon>Neoheterodontei</taxon>
        <taxon>Myida</taxon>
        <taxon>Dreissenoidea</taxon>
        <taxon>Dreissenidae</taxon>
        <taxon>Dreissena</taxon>
    </lineage>
</organism>
<dbReference type="AlphaFoldDB" id="A0A9D4KG33"/>